<evidence type="ECO:0000256" key="7">
    <source>
        <dbReference type="ARBA" id="ARBA00023136"/>
    </source>
</evidence>
<name>A0A183I4P9_9BILA</name>
<dbReference type="WBParaSite" id="OFLC_0001472201-mRNA-1">
    <property type="protein sequence ID" value="OFLC_0001472201-mRNA-1"/>
    <property type="gene ID" value="OFLC_0001472201"/>
</dbReference>
<dbReference type="InterPro" id="IPR039175">
    <property type="entry name" value="TIM22"/>
</dbReference>
<evidence type="ECO:0000256" key="3">
    <source>
        <dbReference type="ARBA" id="ARBA00022692"/>
    </source>
</evidence>
<comment type="caution">
    <text evidence="9">Lacks conserved residue(s) required for the propagation of feature annotation.</text>
</comment>
<reference evidence="10 11" key="2">
    <citation type="submission" date="2018-11" db="EMBL/GenBank/DDBJ databases">
        <authorList>
            <consortium name="Pathogen Informatics"/>
        </authorList>
    </citation>
    <scope>NUCLEOTIDE SEQUENCE [LARGE SCALE GENOMIC DNA]</scope>
</reference>
<keyword evidence="9" id="KW-0813">Transport</keyword>
<keyword evidence="5 9" id="KW-1133">Transmembrane helix</keyword>
<comment type="subunit">
    <text evidence="9">Component of the TIM22 complex.</text>
</comment>
<dbReference type="Proteomes" id="UP000267606">
    <property type="component" value="Unassembled WGS sequence"/>
</dbReference>
<evidence type="ECO:0000256" key="1">
    <source>
        <dbReference type="ARBA" id="ARBA00004448"/>
    </source>
</evidence>
<keyword evidence="3 9" id="KW-0812">Transmembrane</keyword>
<keyword evidence="6 9" id="KW-0496">Mitochondrion</keyword>
<evidence type="ECO:0000256" key="4">
    <source>
        <dbReference type="ARBA" id="ARBA00022792"/>
    </source>
</evidence>
<comment type="function">
    <text evidence="8 9">Essential core component of the TIM22 complex, a complex that mediates the import and insertion of multi-pass transmembrane proteins into the mitochondrial inner membrane. In the TIM22 complex, it constitutes the voltage-activated and signal-gated channel. Forms a twin-pore translocase that uses the membrane potential as external driving force in 2 voltage-dependent steps.</text>
</comment>
<evidence type="ECO:0000313" key="11">
    <source>
        <dbReference type="Proteomes" id="UP000267606"/>
    </source>
</evidence>
<dbReference type="GO" id="GO:0030943">
    <property type="term" value="F:mitochondrion targeting sequence binding"/>
    <property type="evidence" value="ECO:0007669"/>
    <property type="project" value="TreeGrafter"/>
</dbReference>
<feature type="transmembrane region" description="Helical" evidence="9">
    <location>
        <begin position="81"/>
        <end position="102"/>
    </location>
</feature>
<dbReference type="PANTHER" id="PTHR14110:SF0">
    <property type="entry name" value="MITOCHONDRIAL IMPORT INNER MEMBRANE TRANSLOCASE SUBUNIT TIM22"/>
    <property type="match status" value="1"/>
</dbReference>
<reference evidence="12" key="1">
    <citation type="submission" date="2016-06" db="UniProtKB">
        <authorList>
            <consortium name="WormBaseParasite"/>
        </authorList>
    </citation>
    <scope>IDENTIFICATION</scope>
</reference>
<dbReference type="GO" id="GO:0042721">
    <property type="term" value="C:TIM22 mitochondrial import inner membrane insertion complex"/>
    <property type="evidence" value="ECO:0007669"/>
    <property type="project" value="UniProtKB-UniRule"/>
</dbReference>
<keyword evidence="9" id="KW-0811">Translocation</keyword>
<comment type="subcellular location">
    <subcellularLocation>
        <location evidence="1 9">Mitochondrion inner membrane</location>
        <topology evidence="1 9">Multi-pass membrane protein</topology>
    </subcellularLocation>
</comment>
<keyword evidence="9" id="KW-0653">Protein transport</keyword>
<evidence type="ECO:0000256" key="5">
    <source>
        <dbReference type="ARBA" id="ARBA00022989"/>
    </source>
</evidence>
<dbReference type="EMBL" id="UZAJ01041114">
    <property type="protein sequence ID" value="VDP18362.1"/>
    <property type="molecule type" value="Genomic_DNA"/>
</dbReference>
<gene>
    <name evidence="10" type="ORF">OFLC_LOCUS14711</name>
</gene>
<dbReference type="Pfam" id="PF02466">
    <property type="entry name" value="Tim17"/>
    <property type="match status" value="1"/>
</dbReference>
<keyword evidence="11" id="KW-1185">Reference proteome</keyword>
<evidence type="ECO:0000313" key="12">
    <source>
        <dbReference type="WBParaSite" id="OFLC_0001472201-mRNA-1"/>
    </source>
</evidence>
<evidence type="ECO:0000256" key="8">
    <source>
        <dbReference type="ARBA" id="ARBA00024713"/>
    </source>
</evidence>
<dbReference type="PANTHER" id="PTHR14110">
    <property type="entry name" value="MITOCHONDRIAL IMPORT INNER MEMBRANE TRANSLOCASE SUBUNIT TIM22"/>
    <property type="match status" value="1"/>
</dbReference>
<keyword evidence="7 9" id="KW-0472">Membrane</keyword>
<proteinExistence type="inferred from homology"/>
<dbReference type="AlphaFoldDB" id="A0A183I4P9"/>
<dbReference type="GO" id="GO:0008320">
    <property type="term" value="F:protein transmembrane transporter activity"/>
    <property type="evidence" value="ECO:0007669"/>
    <property type="project" value="UniProtKB-UniRule"/>
</dbReference>
<comment type="similarity">
    <text evidence="2 9">Belongs to the Tim17/Tim22/Tim23 family.</text>
</comment>
<evidence type="ECO:0000256" key="2">
    <source>
        <dbReference type="ARBA" id="ARBA00008444"/>
    </source>
</evidence>
<evidence type="ECO:0000313" key="10">
    <source>
        <dbReference type="EMBL" id="VDP18362.1"/>
    </source>
</evidence>
<keyword evidence="4 9" id="KW-0999">Mitochondrion inner membrane</keyword>
<accession>A0A183I4P9</accession>
<dbReference type="GO" id="GO:0045039">
    <property type="term" value="P:protein insertion into mitochondrial inner membrane"/>
    <property type="evidence" value="ECO:0007669"/>
    <property type="project" value="UniProtKB-UniRule"/>
</dbReference>
<dbReference type="STRING" id="387005.A0A183I4P9"/>
<protein>
    <recommendedName>
        <fullName evidence="9">Mitochondrial import inner membrane translocase subunit TIM22</fullName>
    </recommendedName>
</protein>
<evidence type="ECO:0000256" key="9">
    <source>
        <dbReference type="RuleBase" id="RU367038"/>
    </source>
</evidence>
<evidence type="ECO:0000256" key="6">
    <source>
        <dbReference type="ARBA" id="ARBA00023128"/>
    </source>
</evidence>
<organism evidence="12">
    <name type="scientific">Onchocerca flexuosa</name>
    <dbReference type="NCBI Taxonomy" id="387005"/>
    <lineage>
        <taxon>Eukaryota</taxon>
        <taxon>Metazoa</taxon>
        <taxon>Ecdysozoa</taxon>
        <taxon>Nematoda</taxon>
        <taxon>Chromadorea</taxon>
        <taxon>Rhabditida</taxon>
        <taxon>Spirurina</taxon>
        <taxon>Spiruromorpha</taxon>
        <taxon>Filarioidea</taxon>
        <taxon>Onchocercidae</taxon>
        <taxon>Onchocerca</taxon>
    </lineage>
</organism>
<sequence>MLKFKNPFCSPFEIEKVESKKEKVAEFSYVPSTYCQLMDEMIGRKTRPWNVDRSSVRPVQTFALPDISREELMFSRLMESCAFKSTIAAVAGFGLGIVFGLFTASVDPQATMAIAADPTKILSRNFALQPTLKEMWLESKSRMRSYGKNFASIGFLFTGTECLVESYRARNDWKNGTLAGAIVGGLIGLRAGVKPAALGAAGFAAFSTVIDYYMKYRQ</sequence>